<dbReference type="PANTHER" id="PTHR37823">
    <property type="entry name" value="CYTOCHROME C-553-LIKE"/>
    <property type="match status" value="1"/>
</dbReference>
<dbReference type="InterPro" id="IPR051811">
    <property type="entry name" value="Cytochrome_c550/c551-like"/>
</dbReference>
<comment type="caution">
    <text evidence="9">The sequence shown here is derived from an EMBL/GenBank/DDBJ whole genome shotgun (WGS) entry which is preliminary data.</text>
</comment>
<evidence type="ECO:0000256" key="4">
    <source>
        <dbReference type="ARBA" id="ARBA00022982"/>
    </source>
</evidence>
<keyword evidence="4" id="KW-0249">Electron transport</keyword>
<dbReference type="SUPFAM" id="SSF46626">
    <property type="entry name" value="Cytochrome c"/>
    <property type="match status" value="1"/>
</dbReference>
<dbReference type="EMBL" id="WNXQ01000002">
    <property type="protein sequence ID" value="MWB77293.1"/>
    <property type="molecule type" value="Genomic_DNA"/>
</dbReference>
<evidence type="ECO:0000256" key="6">
    <source>
        <dbReference type="PROSITE-ProRule" id="PRU00433"/>
    </source>
</evidence>
<protein>
    <submittedName>
        <fullName evidence="9">C-type cytochrome</fullName>
    </submittedName>
</protein>
<proteinExistence type="predicted"/>
<accession>A0A844W8Z9</accession>
<evidence type="ECO:0000256" key="3">
    <source>
        <dbReference type="ARBA" id="ARBA00022723"/>
    </source>
</evidence>
<feature type="signal peptide" evidence="7">
    <location>
        <begin position="1"/>
        <end position="20"/>
    </location>
</feature>
<dbReference type="Pfam" id="PF13442">
    <property type="entry name" value="Cytochrome_CBB3"/>
    <property type="match status" value="1"/>
</dbReference>
<keyword evidence="2 6" id="KW-0349">Heme</keyword>
<dbReference type="InterPro" id="IPR036909">
    <property type="entry name" value="Cyt_c-like_dom_sf"/>
</dbReference>
<dbReference type="Gene3D" id="1.10.760.10">
    <property type="entry name" value="Cytochrome c-like domain"/>
    <property type="match status" value="1"/>
</dbReference>
<keyword evidence="10" id="KW-1185">Reference proteome</keyword>
<dbReference type="GO" id="GO:0020037">
    <property type="term" value="F:heme binding"/>
    <property type="evidence" value="ECO:0007669"/>
    <property type="project" value="InterPro"/>
</dbReference>
<dbReference type="InterPro" id="IPR009056">
    <property type="entry name" value="Cyt_c-like_dom"/>
</dbReference>
<dbReference type="RefSeq" id="WP_160381556.1">
    <property type="nucleotide sequence ID" value="NZ_WNXQ01000002.1"/>
</dbReference>
<keyword evidence="3 6" id="KW-0479">Metal-binding</keyword>
<dbReference type="PANTHER" id="PTHR37823:SF1">
    <property type="entry name" value="CYTOCHROME C-553-LIKE"/>
    <property type="match status" value="1"/>
</dbReference>
<keyword evidence="5 6" id="KW-0408">Iron</keyword>
<evidence type="ECO:0000259" key="8">
    <source>
        <dbReference type="PROSITE" id="PS51007"/>
    </source>
</evidence>
<dbReference type="Proteomes" id="UP000443843">
    <property type="component" value="Unassembled WGS sequence"/>
</dbReference>
<name>A0A844W8Z9_9RHOB</name>
<evidence type="ECO:0000256" key="5">
    <source>
        <dbReference type="ARBA" id="ARBA00023004"/>
    </source>
</evidence>
<evidence type="ECO:0000256" key="1">
    <source>
        <dbReference type="ARBA" id="ARBA00022448"/>
    </source>
</evidence>
<feature type="chain" id="PRO_5032711103" evidence="7">
    <location>
        <begin position="21"/>
        <end position="135"/>
    </location>
</feature>
<keyword evidence="1" id="KW-0813">Transport</keyword>
<evidence type="ECO:0000256" key="2">
    <source>
        <dbReference type="ARBA" id="ARBA00022617"/>
    </source>
</evidence>
<evidence type="ECO:0000256" key="7">
    <source>
        <dbReference type="SAM" id="SignalP"/>
    </source>
</evidence>
<dbReference type="AlphaFoldDB" id="A0A844W8Z9"/>
<organism evidence="9 10">
    <name type="scientific">Pseudooceanicola pacificus</name>
    <dbReference type="NCBI Taxonomy" id="2676438"/>
    <lineage>
        <taxon>Bacteria</taxon>
        <taxon>Pseudomonadati</taxon>
        <taxon>Pseudomonadota</taxon>
        <taxon>Alphaproteobacteria</taxon>
        <taxon>Rhodobacterales</taxon>
        <taxon>Paracoccaceae</taxon>
        <taxon>Pseudooceanicola</taxon>
    </lineage>
</organism>
<evidence type="ECO:0000313" key="9">
    <source>
        <dbReference type="EMBL" id="MWB77293.1"/>
    </source>
</evidence>
<dbReference type="GO" id="GO:0009055">
    <property type="term" value="F:electron transfer activity"/>
    <property type="evidence" value="ECO:0007669"/>
    <property type="project" value="InterPro"/>
</dbReference>
<reference evidence="9 10" key="1">
    <citation type="submission" date="2019-11" db="EMBL/GenBank/DDBJ databases">
        <title>Pseudooceanicola pacifica sp. nov., isolated from deep-sea sediment of the Pacific Ocean.</title>
        <authorList>
            <person name="Lyu L."/>
        </authorList>
    </citation>
    <scope>NUCLEOTIDE SEQUENCE [LARGE SCALE GENOMIC DNA]</scope>
    <source>
        <strain evidence="9 10">216_PA32_1</strain>
    </source>
</reference>
<dbReference type="PROSITE" id="PS51007">
    <property type="entry name" value="CYTC"/>
    <property type="match status" value="1"/>
</dbReference>
<gene>
    <name evidence="9" type="ORF">GLS40_04585</name>
</gene>
<feature type="domain" description="Cytochrome c" evidence="8">
    <location>
        <begin position="43"/>
        <end position="129"/>
    </location>
</feature>
<evidence type="ECO:0000313" key="10">
    <source>
        <dbReference type="Proteomes" id="UP000443843"/>
    </source>
</evidence>
<keyword evidence="7" id="KW-0732">Signal</keyword>
<dbReference type="GO" id="GO:0046872">
    <property type="term" value="F:metal ion binding"/>
    <property type="evidence" value="ECO:0007669"/>
    <property type="project" value="UniProtKB-KW"/>
</dbReference>
<sequence>MTSFRTMFATIALATLPVLAPDLAHAAQGDPLVVIAELPELTERQAQGQALFQAECASCHGVAGAGRIGVGPPLVHSRYRPARQSNFSFQLALTNGKSPTLWRFGEMPARPDLSETQIKALIDYIRAVQRANGIR</sequence>